<accession>A0AA86QLD3</accession>
<evidence type="ECO:0000313" key="2">
    <source>
        <dbReference type="EMBL" id="CAI9955279.1"/>
    </source>
</evidence>
<evidence type="ECO:0000256" key="1">
    <source>
        <dbReference type="SAM" id="SignalP"/>
    </source>
</evidence>
<keyword evidence="1" id="KW-0732">Signal</keyword>
<evidence type="ECO:0000313" key="4">
    <source>
        <dbReference type="Proteomes" id="UP001642409"/>
    </source>
</evidence>
<comment type="caution">
    <text evidence="2">The sequence shown here is derived from an EMBL/GenBank/DDBJ whole genome shotgun (WGS) entry which is preliminary data.</text>
</comment>
<keyword evidence="4" id="KW-1185">Reference proteome</keyword>
<reference evidence="2" key="1">
    <citation type="submission" date="2023-06" db="EMBL/GenBank/DDBJ databases">
        <authorList>
            <person name="Kurt Z."/>
        </authorList>
    </citation>
    <scope>NUCLEOTIDE SEQUENCE</scope>
</reference>
<evidence type="ECO:0000313" key="3">
    <source>
        <dbReference type="EMBL" id="CAL5978962.1"/>
    </source>
</evidence>
<sequence>MFQFEHIIGTLFLLAPVLNSDQQNGMLLADYTLLNGKYRLSTRGSQSLSIALSLTSCVHRRISSKVREGEVLKLCQNGNLEIICCLLCGHSYHLHFELRKPRDNPLYRWAQYFIKNCLLFYGKLRGADVVLYIIINEFEQYCYDVYNLQHCRNTVLSLWITLFVRFNKYNEEYMLNIRRVYQNELIIFTQIKLLIKWAKQKMQYTTANNQCNLLSTTVYTPSKWNLQIVNVNINLLIIVKVRQSKCVYYHTPLIRRRQRVVWCQEYLLILYSKQSLFLTVVDLFDHSSVQG</sequence>
<proteinExistence type="predicted"/>
<dbReference type="EMBL" id="CATOUU010000865">
    <property type="protein sequence ID" value="CAI9955279.1"/>
    <property type="molecule type" value="Genomic_DNA"/>
</dbReference>
<feature type="chain" id="PRO_5041718515" evidence="1">
    <location>
        <begin position="21"/>
        <end position="291"/>
    </location>
</feature>
<protein>
    <submittedName>
        <fullName evidence="3">Hypothetical_protein</fullName>
    </submittedName>
</protein>
<dbReference type="Proteomes" id="UP001642409">
    <property type="component" value="Unassembled WGS sequence"/>
</dbReference>
<gene>
    <name evidence="2" type="ORF">HINF_LOCUS42924</name>
    <name evidence="3" type="ORF">HINF_LOCUS5109</name>
</gene>
<dbReference type="EMBL" id="CAXDID020000010">
    <property type="protein sequence ID" value="CAL5978962.1"/>
    <property type="molecule type" value="Genomic_DNA"/>
</dbReference>
<feature type="signal peptide" evidence="1">
    <location>
        <begin position="1"/>
        <end position="20"/>
    </location>
</feature>
<reference evidence="3 4" key="2">
    <citation type="submission" date="2024-07" db="EMBL/GenBank/DDBJ databases">
        <authorList>
            <person name="Akdeniz Z."/>
        </authorList>
    </citation>
    <scope>NUCLEOTIDE SEQUENCE [LARGE SCALE GENOMIC DNA]</scope>
</reference>
<organism evidence="2">
    <name type="scientific">Hexamita inflata</name>
    <dbReference type="NCBI Taxonomy" id="28002"/>
    <lineage>
        <taxon>Eukaryota</taxon>
        <taxon>Metamonada</taxon>
        <taxon>Diplomonadida</taxon>
        <taxon>Hexamitidae</taxon>
        <taxon>Hexamitinae</taxon>
        <taxon>Hexamita</taxon>
    </lineage>
</organism>
<dbReference type="AlphaFoldDB" id="A0AA86QLD3"/>
<name>A0AA86QLD3_9EUKA</name>